<dbReference type="PANTHER" id="PTHR32071">
    <property type="entry name" value="TRANSCRIPTIONAL REGULATORY PROTEIN"/>
    <property type="match status" value="1"/>
</dbReference>
<dbReference type="SMART" id="SM00382">
    <property type="entry name" value="AAA"/>
    <property type="match status" value="1"/>
</dbReference>
<dbReference type="Gene3D" id="3.30.450.20">
    <property type="entry name" value="PAS domain"/>
    <property type="match status" value="1"/>
</dbReference>
<dbReference type="PROSITE" id="PS50045">
    <property type="entry name" value="SIGMA54_INTERACT_4"/>
    <property type="match status" value="1"/>
</dbReference>
<dbReference type="Pfam" id="PF02954">
    <property type="entry name" value="HTH_8"/>
    <property type="match status" value="1"/>
</dbReference>
<dbReference type="PROSITE" id="PS50113">
    <property type="entry name" value="PAC"/>
    <property type="match status" value="1"/>
</dbReference>
<dbReference type="InterPro" id="IPR003593">
    <property type="entry name" value="AAA+_ATPase"/>
</dbReference>
<dbReference type="AlphaFoldDB" id="A0A6V8LL47"/>
<keyword evidence="1" id="KW-0547">Nucleotide-binding</keyword>
<dbReference type="GO" id="GO:0043565">
    <property type="term" value="F:sequence-specific DNA binding"/>
    <property type="evidence" value="ECO:0007669"/>
    <property type="project" value="InterPro"/>
</dbReference>
<feature type="domain" description="Sigma-54 factor interaction" evidence="5">
    <location>
        <begin position="145"/>
        <end position="374"/>
    </location>
</feature>
<keyword evidence="3" id="KW-0805">Transcription regulation</keyword>
<dbReference type="RefSeq" id="WP_173080494.1">
    <property type="nucleotide sequence ID" value="NZ_BLTE01000001.1"/>
</dbReference>
<comment type="caution">
    <text evidence="8">The sequence shown here is derived from an EMBL/GenBank/DDBJ whole genome shotgun (WGS) entry which is preliminary data.</text>
</comment>
<feature type="domain" description="PAS" evidence="6">
    <location>
        <begin position="3"/>
        <end position="54"/>
    </location>
</feature>
<dbReference type="GO" id="GO:0006355">
    <property type="term" value="P:regulation of DNA-templated transcription"/>
    <property type="evidence" value="ECO:0007669"/>
    <property type="project" value="InterPro"/>
</dbReference>
<evidence type="ECO:0000259" key="7">
    <source>
        <dbReference type="PROSITE" id="PS50113"/>
    </source>
</evidence>
<organism evidence="8 9">
    <name type="scientific">Fundidesulfovibrio magnetotacticus</name>
    <dbReference type="NCBI Taxonomy" id="2730080"/>
    <lineage>
        <taxon>Bacteria</taxon>
        <taxon>Pseudomonadati</taxon>
        <taxon>Thermodesulfobacteriota</taxon>
        <taxon>Desulfovibrionia</taxon>
        <taxon>Desulfovibrionales</taxon>
        <taxon>Desulfovibrionaceae</taxon>
        <taxon>Fundidesulfovibrio</taxon>
    </lineage>
</organism>
<dbReference type="GO" id="GO:0005524">
    <property type="term" value="F:ATP binding"/>
    <property type="evidence" value="ECO:0007669"/>
    <property type="project" value="UniProtKB-KW"/>
</dbReference>
<dbReference type="InterPro" id="IPR058031">
    <property type="entry name" value="AAA_lid_NorR"/>
</dbReference>
<dbReference type="InterPro" id="IPR035965">
    <property type="entry name" value="PAS-like_dom_sf"/>
</dbReference>
<dbReference type="Pfam" id="PF13426">
    <property type="entry name" value="PAS_9"/>
    <property type="match status" value="1"/>
</dbReference>
<reference evidence="8 9" key="2">
    <citation type="submission" date="2020-05" db="EMBL/GenBank/DDBJ databases">
        <title>Draft genome sequence of Desulfovibrio sp. strainFSS-1.</title>
        <authorList>
            <person name="Shimoshige H."/>
            <person name="Kobayashi H."/>
            <person name="Maekawa T."/>
        </authorList>
    </citation>
    <scope>NUCLEOTIDE SEQUENCE [LARGE SCALE GENOMIC DNA]</scope>
    <source>
        <strain evidence="8 9">SIID29052-01</strain>
    </source>
</reference>
<evidence type="ECO:0000256" key="4">
    <source>
        <dbReference type="ARBA" id="ARBA00023163"/>
    </source>
</evidence>
<dbReference type="PRINTS" id="PR01590">
    <property type="entry name" value="HTHFIS"/>
</dbReference>
<dbReference type="PROSITE" id="PS50112">
    <property type="entry name" value="PAS"/>
    <property type="match status" value="1"/>
</dbReference>
<evidence type="ECO:0000259" key="6">
    <source>
        <dbReference type="PROSITE" id="PS50112"/>
    </source>
</evidence>
<dbReference type="InterPro" id="IPR009057">
    <property type="entry name" value="Homeodomain-like_sf"/>
</dbReference>
<dbReference type="PANTHER" id="PTHR32071:SF122">
    <property type="entry name" value="SIGMA FACTOR"/>
    <property type="match status" value="1"/>
</dbReference>
<dbReference type="Gene3D" id="3.40.50.300">
    <property type="entry name" value="P-loop containing nucleotide triphosphate hydrolases"/>
    <property type="match status" value="1"/>
</dbReference>
<dbReference type="SUPFAM" id="SSF52540">
    <property type="entry name" value="P-loop containing nucleoside triphosphate hydrolases"/>
    <property type="match status" value="1"/>
</dbReference>
<feature type="domain" description="PAC" evidence="7">
    <location>
        <begin position="79"/>
        <end position="131"/>
    </location>
</feature>
<dbReference type="CDD" id="cd00009">
    <property type="entry name" value="AAA"/>
    <property type="match status" value="1"/>
</dbReference>
<dbReference type="InterPro" id="IPR000700">
    <property type="entry name" value="PAS-assoc_C"/>
</dbReference>
<evidence type="ECO:0000259" key="5">
    <source>
        <dbReference type="PROSITE" id="PS50045"/>
    </source>
</evidence>
<dbReference type="InterPro" id="IPR002197">
    <property type="entry name" value="HTH_Fis"/>
</dbReference>
<gene>
    <name evidence="8" type="primary">zraR_4</name>
    <name evidence="8" type="ORF">NNJEOMEG_00239</name>
</gene>
<dbReference type="CDD" id="cd00130">
    <property type="entry name" value="PAS"/>
    <property type="match status" value="1"/>
</dbReference>
<dbReference type="PROSITE" id="PS00688">
    <property type="entry name" value="SIGMA54_INTERACT_3"/>
    <property type="match status" value="1"/>
</dbReference>
<evidence type="ECO:0000256" key="3">
    <source>
        <dbReference type="ARBA" id="ARBA00023015"/>
    </source>
</evidence>
<dbReference type="Pfam" id="PF25601">
    <property type="entry name" value="AAA_lid_14"/>
    <property type="match status" value="1"/>
</dbReference>
<dbReference type="NCBIfam" id="TIGR00229">
    <property type="entry name" value="sensory_box"/>
    <property type="match status" value="1"/>
</dbReference>
<dbReference type="InterPro" id="IPR000014">
    <property type="entry name" value="PAS"/>
</dbReference>
<dbReference type="EMBL" id="BLTE01000001">
    <property type="protein sequence ID" value="GFK92414.1"/>
    <property type="molecule type" value="Genomic_DNA"/>
</dbReference>
<dbReference type="SMART" id="SM00091">
    <property type="entry name" value="PAS"/>
    <property type="match status" value="1"/>
</dbReference>
<dbReference type="InterPro" id="IPR025944">
    <property type="entry name" value="Sigma_54_int_dom_CS"/>
</dbReference>
<sequence length="520" mass="56380">MDVSAHWQDICHAIQEGVFLVDPSGRIVMVNEAMTRLSGYSHEELVGRSCKLFDCDACETSRRQAKGSWCRLFDGHPPRPKRCLIVRKDGLRIPVFKNQSVIRDSSDRVIGAVETVMDLSDLDRLDRKVEELSRLLDEPGSFHGMVGSSPAMRRLFDILPKAARSEAPVLLLGESGTGKELAARAIHELGPRARGPFVQLNCAALNESLLESELFGHARGAFTGAHRARRGRFEEAHGGDIFLDELGDAPLSIQVKLLRTLETKTIERVGENRPVPVDVRLIAATHQDLRGLIAQGRFREDFFFRVNVLPIVMPTLRERLDDLPGLAAHFLARHAARSGAGPLSLTPEALRVLASHAWPGNVRELKHALEYAAVLCEDGRIGPEDLPPGLGGPRASGCPDATLAAGTLARETVPPTRETAHRPAQGVPAPGSAPAPGACLACGLAPGRGAHREQALGPLLAPPPTAASLHGDRERDELVEALRQADGNKTRAAKLLGVTRLTVHNRMRKHGVECARVVRS</sequence>
<evidence type="ECO:0000256" key="1">
    <source>
        <dbReference type="ARBA" id="ARBA00022741"/>
    </source>
</evidence>
<keyword evidence="2" id="KW-0067">ATP-binding</keyword>
<dbReference type="SUPFAM" id="SSF46689">
    <property type="entry name" value="Homeodomain-like"/>
    <property type="match status" value="1"/>
</dbReference>
<dbReference type="InterPro" id="IPR027417">
    <property type="entry name" value="P-loop_NTPase"/>
</dbReference>
<dbReference type="InterPro" id="IPR002078">
    <property type="entry name" value="Sigma_54_int"/>
</dbReference>
<evidence type="ECO:0000313" key="9">
    <source>
        <dbReference type="Proteomes" id="UP000494245"/>
    </source>
</evidence>
<reference evidence="8 9" key="1">
    <citation type="submission" date="2020-04" db="EMBL/GenBank/DDBJ databases">
        <authorList>
            <consortium name="Desulfovibrio sp. FSS-1 genome sequencing consortium"/>
            <person name="Shimoshige H."/>
            <person name="Kobayashi H."/>
            <person name="Maekawa T."/>
        </authorList>
    </citation>
    <scope>NUCLEOTIDE SEQUENCE [LARGE SCALE GENOMIC DNA]</scope>
    <source>
        <strain evidence="8 9">SIID29052-01</strain>
    </source>
</reference>
<keyword evidence="9" id="KW-1185">Reference proteome</keyword>
<dbReference type="Gene3D" id="1.10.10.60">
    <property type="entry name" value="Homeodomain-like"/>
    <property type="match status" value="1"/>
</dbReference>
<evidence type="ECO:0000256" key="2">
    <source>
        <dbReference type="ARBA" id="ARBA00022840"/>
    </source>
</evidence>
<accession>A0A6V8LL47</accession>
<keyword evidence="4" id="KW-0804">Transcription</keyword>
<dbReference type="FunFam" id="3.40.50.300:FF:000006">
    <property type="entry name" value="DNA-binding transcriptional regulator NtrC"/>
    <property type="match status" value="1"/>
</dbReference>
<name>A0A6V8LL47_9BACT</name>
<dbReference type="Proteomes" id="UP000494245">
    <property type="component" value="Unassembled WGS sequence"/>
</dbReference>
<dbReference type="Pfam" id="PF00158">
    <property type="entry name" value="Sigma54_activat"/>
    <property type="match status" value="1"/>
</dbReference>
<proteinExistence type="predicted"/>
<protein>
    <submittedName>
        <fullName evidence="8">Transcriptional regulatory protein ZraR</fullName>
    </submittedName>
</protein>
<dbReference type="SUPFAM" id="SSF55785">
    <property type="entry name" value="PYP-like sensor domain (PAS domain)"/>
    <property type="match status" value="1"/>
</dbReference>
<dbReference type="Gene3D" id="1.10.8.60">
    <property type="match status" value="1"/>
</dbReference>
<evidence type="ECO:0000313" key="8">
    <source>
        <dbReference type="EMBL" id="GFK92414.1"/>
    </source>
</evidence>